<dbReference type="PANTHER" id="PTHR48228:SF4">
    <property type="entry name" value="BLR3030 PROTEIN"/>
    <property type="match status" value="1"/>
</dbReference>
<name>A0A1L7XDK5_9HELO</name>
<protein>
    <submittedName>
        <fullName evidence="2">Probable CAIB/BAIF family enzyme</fullName>
    </submittedName>
</protein>
<dbReference type="Proteomes" id="UP000184330">
    <property type="component" value="Unassembled WGS sequence"/>
</dbReference>
<keyword evidence="3" id="KW-1185">Reference proteome</keyword>
<dbReference type="InterPro" id="IPR003673">
    <property type="entry name" value="CoA-Trfase_fam_III"/>
</dbReference>
<dbReference type="OrthoDB" id="2308815at2759"/>
<dbReference type="PANTHER" id="PTHR48228">
    <property type="entry name" value="SUCCINYL-COA--D-CITRAMALATE COA-TRANSFERASE"/>
    <property type="match status" value="1"/>
</dbReference>
<evidence type="ECO:0000313" key="3">
    <source>
        <dbReference type="Proteomes" id="UP000184330"/>
    </source>
</evidence>
<dbReference type="AlphaFoldDB" id="A0A1L7XDK5"/>
<gene>
    <name evidence="2" type="ORF">PAC_12944</name>
</gene>
<proteinExistence type="inferred from homology"/>
<sequence length="495" mass="53369">MQAVGKSIINAVDSTDIKELVDRTNFTTEDSIRYLWISLGLPPKALSSLTLTGDGPGLPSSFKIGHLAQTSIALSALTAALIHSIRNNIPVPCVTVPLEHAVIEFKSERLYLLDGKPATLPWGLIGGLHKTADGYVRIHDSFPNHREGALKLLGCPTTATRSDVAQAVLKWNAVDLETAAFQNNAVISALRSYNEWDVLPQAQAISNFPITIRKIADGPPGLPPHLKAGNDRCLRGLKVLELSRVIAAPVAGKTLAAHGADVIWVTSPNLPDLPALDRDLGRGKRTVQLDLISEEGCSRLRNLARDADVFIQGYRPGSLAAKGYSPEELAKLHPGIIYATMSAYGPDGPWSKNRGFDSLVQTCSGMNVSEAEHFGEGEAARPTPCQALDHAAGYFLAAGTSAALYKKATEGGSYAVDVSLAGTMKYLRSLGQYEGKTVFDCWDPKKPEEVEKYLETRDTGFGELRAVRHSASVEGAMPGWDIMPQQLGSDRPEWL</sequence>
<dbReference type="SUPFAM" id="SSF89796">
    <property type="entry name" value="CoA-transferase family III (CaiB/BaiF)"/>
    <property type="match status" value="2"/>
</dbReference>
<reference evidence="2 3" key="1">
    <citation type="submission" date="2016-03" db="EMBL/GenBank/DDBJ databases">
        <authorList>
            <person name="Ploux O."/>
        </authorList>
    </citation>
    <scope>NUCLEOTIDE SEQUENCE [LARGE SCALE GENOMIC DNA]</scope>
    <source>
        <strain evidence="2 3">UAMH 11012</strain>
    </source>
</reference>
<evidence type="ECO:0000256" key="1">
    <source>
        <dbReference type="ARBA" id="ARBA00008383"/>
    </source>
</evidence>
<organism evidence="2 3">
    <name type="scientific">Phialocephala subalpina</name>
    <dbReference type="NCBI Taxonomy" id="576137"/>
    <lineage>
        <taxon>Eukaryota</taxon>
        <taxon>Fungi</taxon>
        <taxon>Dikarya</taxon>
        <taxon>Ascomycota</taxon>
        <taxon>Pezizomycotina</taxon>
        <taxon>Leotiomycetes</taxon>
        <taxon>Helotiales</taxon>
        <taxon>Mollisiaceae</taxon>
        <taxon>Phialocephala</taxon>
        <taxon>Phialocephala fortinii species complex</taxon>
    </lineage>
</organism>
<dbReference type="STRING" id="576137.A0A1L7XDK5"/>
<accession>A0A1L7XDK5</accession>
<dbReference type="GO" id="GO:0003824">
    <property type="term" value="F:catalytic activity"/>
    <property type="evidence" value="ECO:0007669"/>
    <property type="project" value="InterPro"/>
</dbReference>
<dbReference type="Pfam" id="PF02515">
    <property type="entry name" value="CoA_transf_3"/>
    <property type="match status" value="1"/>
</dbReference>
<dbReference type="InterPro" id="IPR023606">
    <property type="entry name" value="CoA-Trfase_III_dom_1_sf"/>
</dbReference>
<dbReference type="Gene3D" id="3.40.50.10540">
    <property type="entry name" value="Crotonobetainyl-coa:carnitine coa-transferase, domain 1"/>
    <property type="match status" value="1"/>
</dbReference>
<evidence type="ECO:0000313" key="2">
    <source>
        <dbReference type="EMBL" id="CZR63047.1"/>
    </source>
</evidence>
<dbReference type="EMBL" id="FJOG01000022">
    <property type="protein sequence ID" value="CZR63047.1"/>
    <property type="molecule type" value="Genomic_DNA"/>
</dbReference>
<comment type="similarity">
    <text evidence="1">Belongs to the CoA-transferase III family.</text>
</comment>
<dbReference type="InterPro" id="IPR050509">
    <property type="entry name" value="CoA-transferase_III"/>
</dbReference>